<dbReference type="Pfam" id="PF01075">
    <property type="entry name" value="Glyco_transf_9"/>
    <property type="match status" value="1"/>
</dbReference>
<sequence length="348" mass="38499">MIKSICVVRLSALGDVLMFVPLVRTLQANLPQASITWVISRPAYDLVEGMDGVEFIVINKPSSLVDYWRFKRQLKGRKFDVLLASQASFRANLLYPLIPAPRKIGYDKIRAKDGHDWVINETIEPGQDHTLDGFLKFATALGLPKKDLRWDLLIRQADYEWASAHLQTSKPILVVNPAASKPERSWPTERYIEVIKEAQQRWQVQVVLTGGPGAYDRALADEILQQVECIDLVGKTKPKQLLAVINHAQAVLCPDTGPSHMGTAVGTPVVALHAVTSANVSGPYTFRHLAVDCYPEAVTTILNKTAETNIWGTHAHGEETMKLVKVDAVLAKLESLFSNSIPAPTVEP</sequence>
<protein>
    <submittedName>
        <fullName evidence="3">Heptosyl transferase, glycosyltransferase family 9 protein</fullName>
    </submittedName>
</protein>
<dbReference type="Proteomes" id="UP000054736">
    <property type="component" value="Unassembled WGS sequence"/>
</dbReference>
<comment type="caution">
    <text evidence="3">The sequence shown here is derived from an EMBL/GenBank/DDBJ whole genome shotgun (WGS) entry which is preliminary data.</text>
</comment>
<dbReference type="GO" id="GO:0005829">
    <property type="term" value="C:cytosol"/>
    <property type="evidence" value="ECO:0007669"/>
    <property type="project" value="TreeGrafter"/>
</dbReference>
<dbReference type="SUPFAM" id="SSF53756">
    <property type="entry name" value="UDP-Glycosyltransferase/glycogen phosphorylase"/>
    <property type="match status" value="1"/>
</dbReference>
<dbReference type="InterPro" id="IPR051199">
    <property type="entry name" value="LPS_LOS_Heptosyltrfase"/>
</dbReference>
<organism evidence="3 4">
    <name type="scientific">Legionella drozanskii LLAP-1</name>
    <dbReference type="NCBI Taxonomy" id="1212489"/>
    <lineage>
        <taxon>Bacteria</taxon>
        <taxon>Pseudomonadati</taxon>
        <taxon>Pseudomonadota</taxon>
        <taxon>Gammaproteobacteria</taxon>
        <taxon>Legionellales</taxon>
        <taxon>Legionellaceae</taxon>
        <taxon>Legionella</taxon>
    </lineage>
</organism>
<evidence type="ECO:0000313" key="3">
    <source>
        <dbReference type="EMBL" id="KTC87391.1"/>
    </source>
</evidence>
<keyword evidence="4" id="KW-1185">Reference proteome</keyword>
<evidence type="ECO:0000313" key="4">
    <source>
        <dbReference type="Proteomes" id="UP000054736"/>
    </source>
</evidence>
<keyword evidence="2 3" id="KW-0808">Transferase</keyword>
<name>A0A0W0SVH4_9GAMM</name>
<dbReference type="GO" id="GO:0009244">
    <property type="term" value="P:lipopolysaccharide core region biosynthetic process"/>
    <property type="evidence" value="ECO:0007669"/>
    <property type="project" value="TreeGrafter"/>
</dbReference>
<gene>
    <name evidence="3" type="ORF">Ldro_1010</name>
</gene>
<evidence type="ECO:0000256" key="2">
    <source>
        <dbReference type="ARBA" id="ARBA00022679"/>
    </source>
</evidence>
<dbReference type="PANTHER" id="PTHR30160">
    <property type="entry name" value="TETRAACYLDISACCHARIDE 4'-KINASE-RELATED"/>
    <property type="match status" value="1"/>
</dbReference>
<dbReference type="CDD" id="cd03789">
    <property type="entry name" value="GT9_LPS_heptosyltransferase"/>
    <property type="match status" value="1"/>
</dbReference>
<dbReference type="OrthoDB" id="9781892at2"/>
<dbReference type="GO" id="GO:0008713">
    <property type="term" value="F:ADP-heptose-lipopolysaccharide heptosyltransferase activity"/>
    <property type="evidence" value="ECO:0007669"/>
    <property type="project" value="TreeGrafter"/>
</dbReference>
<dbReference type="InterPro" id="IPR002201">
    <property type="entry name" value="Glyco_trans_9"/>
</dbReference>
<dbReference type="PANTHER" id="PTHR30160:SF21">
    <property type="entry name" value="LIPOPOLYSACCHARIDE CORE HEPTOSYLTRANSFERASE OPSX"/>
    <property type="match status" value="1"/>
</dbReference>
<dbReference type="EMBL" id="LNXY01000020">
    <property type="protein sequence ID" value="KTC87391.1"/>
    <property type="molecule type" value="Genomic_DNA"/>
</dbReference>
<keyword evidence="1" id="KW-0328">Glycosyltransferase</keyword>
<dbReference type="AlphaFoldDB" id="A0A0W0SVH4"/>
<dbReference type="PATRIC" id="fig|1212489.4.peg.1063"/>
<proteinExistence type="predicted"/>
<accession>A0A0W0SVH4</accession>
<dbReference type="Gene3D" id="3.40.50.2000">
    <property type="entry name" value="Glycogen Phosphorylase B"/>
    <property type="match status" value="2"/>
</dbReference>
<dbReference type="RefSeq" id="WP_058495335.1">
    <property type="nucleotide sequence ID" value="NZ_CAAAIU010000007.1"/>
</dbReference>
<reference evidence="3 4" key="1">
    <citation type="submission" date="2015-11" db="EMBL/GenBank/DDBJ databases">
        <title>Genomic analysis of 38 Legionella species identifies large and diverse effector repertoires.</title>
        <authorList>
            <person name="Burstein D."/>
            <person name="Amaro F."/>
            <person name="Zusman T."/>
            <person name="Lifshitz Z."/>
            <person name="Cohen O."/>
            <person name="Gilbert J.A."/>
            <person name="Pupko T."/>
            <person name="Shuman H.A."/>
            <person name="Segal G."/>
        </authorList>
    </citation>
    <scope>NUCLEOTIDE SEQUENCE [LARGE SCALE GENOMIC DNA]</scope>
    <source>
        <strain evidence="3 4">ATCC 700990</strain>
    </source>
</reference>
<dbReference type="STRING" id="1212489.Ldro_1010"/>
<evidence type="ECO:0000256" key="1">
    <source>
        <dbReference type="ARBA" id="ARBA00022676"/>
    </source>
</evidence>